<dbReference type="PANTHER" id="PTHR42834">
    <property type="entry name" value="ENDONUCLEASE/EXONUCLEASE/PHOSPHATASE FAMILY PROTEIN (AFU_ORTHOLOGUE AFUA_3G09210)"/>
    <property type="match status" value="1"/>
</dbReference>
<protein>
    <recommendedName>
        <fullName evidence="1">Endonuclease/exonuclease/phosphatase domain-containing protein</fullName>
    </recommendedName>
</protein>
<dbReference type="SUPFAM" id="SSF56219">
    <property type="entry name" value="DNase I-like"/>
    <property type="match status" value="1"/>
</dbReference>
<organism evidence="2 3">
    <name type="scientific">Sediminicola arcticus</name>
    <dbReference type="NCBI Taxonomy" id="1574308"/>
    <lineage>
        <taxon>Bacteria</taxon>
        <taxon>Pseudomonadati</taxon>
        <taxon>Bacteroidota</taxon>
        <taxon>Flavobacteriia</taxon>
        <taxon>Flavobacteriales</taxon>
        <taxon>Flavobacteriaceae</taxon>
        <taxon>Sediminicola</taxon>
    </lineage>
</organism>
<evidence type="ECO:0000313" key="2">
    <source>
        <dbReference type="EMBL" id="MET6989335.1"/>
    </source>
</evidence>
<sequence length="171" mass="19560">MYLIVNHWPSRGGGEARSKPNRIAAAQLNRRIIDSILHIDSTAKILSMGDFNDDPADTSIKKTLKIGVLRARDMPGVMYNPMEKLHKKGLGSLAYRDRWNIFDQILFTHNLLNEGAYTFQYWKASIYNPTYVSTQTGPYKGYLFHTYSGGNYTAGYSDHFPVYLFLIKRAK</sequence>
<name>A0ABV2SQ97_9FLAO</name>
<dbReference type="InterPro" id="IPR036691">
    <property type="entry name" value="Endo/exonu/phosph_ase_sf"/>
</dbReference>
<dbReference type="Proteomes" id="UP001549799">
    <property type="component" value="Unassembled WGS sequence"/>
</dbReference>
<dbReference type="EMBL" id="JBEXAE010000001">
    <property type="protein sequence ID" value="MET6989335.1"/>
    <property type="molecule type" value="Genomic_DNA"/>
</dbReference>
<dbReference type="RefSeq" id="WP_354613704.1">
    <property type="nucleotide sequence ID" value="NZ_JBEXAE010000001.1"/>
</dbReference>
<dbReference type="Gene3D" id="3.60.10.10">
    <property type="entry name" value="Endonuclease/exonuclease/phosphatase"/>
    <property type="match status" value="1"/>
</dbReference>
<evidence type="ECO:0000313" key="3">
    <source>
        <dbReference type="Proteomes" id="UP001549799"/>
    </source>
</evidence>
<proteinExistence type="predicted"/>
<accession>A0ABV2SQ97</accession>
<dbReference type="Pfam" id="PF19580">
    <property type="entry name" value="Exo_endo_phos_3"/>
    <property type="match status" value="1"/>
</dbReference>
<gene>
    <name evidence="2" type="ORF">ABXZ36_01585</name>
</gene>
<comment type="caution">
    <text evidence="2">The sequence shown here is derived from an EMBL/GenBank/DDBJ whole genome shotgun (WGS) entry which is preliminary data.</text>
</comment>
<reference evidence="2 3" key="1">
    <citation type="submission" date="2024-07" db="EMBL/GenBank/DDBJ databases">
        <title>The genome sequence of type strain Sediminicola arcticus GDMCC 1.2805.</title>
        <authorList>
            <person name="Liu Y."/>
        </authorList>
    </citation>
    <scope>NUCLEOTIDE SEQUENCE [LARGE SCALE GENOMIC DNA]</scope>
    <source>
        <strain evidence="2 3">GDMCC 1.2805</strain>
    </source>
</reference>
<dbReference type="InterPro" id="IPR005135">
    <property type="entry name" value="Endo/exonuclease/phosphatase"/>
</dbReference>
<feature type="domain" description="Endonuclease/exonuclease/phosphatase" evidence="1">
    <location>
        <begin position="1"/>
        <end position="168"/>
    </location>
</feature>
<dbReference type="PANTHER" id="PTHR42834:SF1">
    <property type="entry name" value="ENDONUCLEASE_EXONUCLEASE_PHOSPHATASE FAMILY PROTEIN (AFU_ORTHOLOGUE AFUA_3G09210)"/>
    <property type="match status" value="1"/>
</dbReference>
<keyword evidence="3" id="KW-1185">Reference proteome</keyword>
<evidence type="ECO:0000259" key="1">
    <source>
        <dbReference type="Pfam" id="PF19580"/>
    </source>
</evidence>